<evidence type="ECO:0000313" key="2">
    <source>
        <dbReference type="Proteomes" id="UP001476798"/>
    </source>
</evidence>
<dbReference type="Proteomes" id="UP001476798">
    <property type="component" value="Unassembled WGS sequence"/>
</dbReference>
<evidence type="ECO:0000313" key="1">
    <source>
        <dbReference type="EMBL" id="MEQ2173345.1"/>
    </source>
</evidence>
<protein>
    <submittedName>
        <fullName evidence="1">Uncharacterized protein</fullName>
    </submittedName>
</protein>
<proteinExistence type="predicted"/>
<name>A0ABV0NPK4_9TELE</name>
<gene>
    <name evidence="1" type="ORF">GOODEAATRI_031199</name>
</gene>
<comment type="caution">
    <text evidence="1">The sequence shown here is derived from an EMBL/GenBank/DDBJ whole genome shotgun (WGS) entry which is preliminary data.</text>
</comment>
<reference evidence="1 2" key="1">
    <citation type="submission" date="2021-06" db="EMBL/GenBank/DDBJ databases">
        <authorList>
            <person name="Palmer J.M."/>
        </authorList>
    </citation>
    <scope>NUCLEOTIDE SEQUENCE [LARGE SCALE GENOMIC DNA]</scope>
    <source>
        <strain evidence="1 2">GA_2019</strain>
        <tissue evidence="1">Muscle</tissue>
    </source>
</reference>
<dbReference type="EMBL" id="JAHRIO010045178">
    <property type="protein sequence ID" value="MEQ2173345.1"/>
    <property type="molecule type" value="Genomic_DNA"/>
</dbReference>
<sequence length="123" mass="13627">MGVFQADWQGSNTPAFNSPSMEIAPAVLGVDAKVEELLLGVPHSAVGSCGPNDPFAHRLGRRRNQPLPVQPFLRPYFQTAGPWPAHEDHMSMTPTEWVEAVDIQWWGPWVFGEILSPPETLQV</sequence>
<accession>A0ABV0NPK4</accession>
<organism evidence="1 2">
    <name type="scientific">Goodea atripinnis</name>
    <dbReference type="NCBI Taxonomy" id="208336"/>
    <lineage>
        <taxon>Eukaryota</taxon>
        <taxon>Metazoa</taxon>
        <taxon>Chordata</taxon>
        <taxon>Craniata</taxon>
        <taxon>Vertebrata</taxon>
        <taxon>Euteleostomi</taxon>
        <taxon>Actinopterygii</taxon>
        <taxon>Neopterygii</taxon>
        <taxon>Teleostei</taxon>
        <taxon>Neoteleostei</taxon>
        <taxon>Acanthomorphata</taxon>
        <taxon>Ovalentaria</taxon>
        <taxon>Atherinomorphae</taxon>
        <taxon>Cyprinodontiformes</taxon>
        <taxon>Goodeidae</taxon>
        <taxon>Goodea</taxon>
    </lineage>
</organism>
<keyword evidence="2" id="KW-1185">Reference proteome</keyword>